<name>A0AAN9GQ18_9CAEN</name>
<dbReference type="PANTHER" id="PTHR31836">
    <property type="match status" value="1"/>
</dbReference>
<keyword evidence="1 2" id="KW-0732">Signal</keyword>
<dbReference type="InterPro" id="IPR051477">
    <property type="entry name" value="Expansin_CellWall"/>
</dbReference>
<reference evidence="4 5" key="1">
    <citation type="submission" date="2024-02" db="EMBL/GenBank/DDBJ databases">
        <title>Chromosome-scale genome assembly of the rough periwinkle Littorina saxatilis.</title>
        <authorList>
            <person name="De Jode A."/>
            <person name="Faria R."/>
            <person name="Formenti G."/>
            <person name="Sims Y."/>
            <person name="Smith T.P."/>
            <person name="Tracey A."/>
            <person name="Wood J.M.D."/>
            <person name="Zagrodzka Z.B."/>
            <person name="Johannesson K."/>
            <person name="Butlin R.K."/>
            <person name="Leder E.H."/>
        </authorList>
    </citation>
    <scope>NUCLEOTIDE SEQUENCE [LARGE SCALE GENOMIC DNA]</scope>
    <source>
        <strain evidence="4">Snail1</strain>
        <tissue evidence="4">Muscle</tissue>
    </source>
</reference>
<dbReference type="InterPro" id="IPR049818">
    <property type="entry name" value="Expansin_EXLX1-like"/>
</dbReference>
<keyword evidence="5" id="KW-1185">Reference proteome</keyword>
<gene>
    <name evidence="4" type="ORF">V1264_002243</name>
</gene>
<comment type="caution">
    <text evidence="4">The sequence shown here is derived from an EMBL/GenBank/DDBJ whole genome shotgun (WGS) entry which is preliminary data.</text>
</comment>
<dbReference type="CDD" id="cd22271">
    <property type="entry name" value="DPBB_EXP_N-like"/>
    <property type="match status" value="1"/>
</dbReference>
<protein>
    <recommendedName>
        <fullName evidence="3">Expansin-like EG45 domain-containing protein</fullName>
    </recommendedName>
</protein>
<evidence type="ECO:0000256" key="1">
    <source>
        <dbReference type="ARBA" id="ARBA00022729"/>
    </source>
</evidence>
<dbReference type="Gene3D" id="2.60.40.760">
    <property type="entry name" value="Expansin, cellulose-binding-like domain"/>
    <property type="match status" value="1"/>
</dbReference>
<evidence type="ECO:0000259" key="3">
    <source>
        <dbReference type="PROSITE" id="PS50842"/>
    </source>
</evidence>
<feature type="chain" id="PRO_5042902503" description="Expansin-like EG45 domain-containing protein" evidence="2">
    <location>
        <begin position="22"/>
        <end position="241"/>
    </location>
</feature>
<evidence type="ECO:0000313" key="5">
    <source>
        <dbReference type="Proteomes" id="UP001374579"/>
    </source>
</evidence>
<feature type="domain" description="Expansin-like EG45" evidence="3">
    <location>
        <begin position="50"/>
        <end position="154"/>
    </location>
</feature>
<evidence type="ECO:0000313" key="4">
    <source>
        <dbReference type="EMBL" id="KAK7116584.1"/>
    </source>
</evidence>
<feature type="signal peptide" evidence="2">
    <location>
        <begin position="1"/>
        <end position="21"/>
    </location>
</feature>
<dbReference type="PROSITE" id="PS50842">
    <property type="entry name" value="EXPANSIN_EG45"/>
    <property type="match status" value="1"/>
</dbReference>
<organism evidence="4 5">
    <name type="scientific">Littorina saxatilis</name>
    <dbReference type="NCBI Taxonomy" id="31220"/>
    <lineage>
        <taxon>Eukaryota</taxon>
        <taxon>Metazoa</taxon>
        <taxon>Spiralia</taxon>
        <taxon>Lophotrochozoa</taxon>
        <taxon>Mollusca</taxon>
        <taxon>Gastropoda</taxon>
        <taxon>Caenogastropoda</taxon>
        <taxon>Littorinimorpha</taxon>
        <taxon>Littorinoidea</taxon>
        <taxon>Littorinidae</taxon>
        <taxon>Littorina</taxon>
    </lineage>
</organism>
<proteinExistence type="predicted"/>
<dbReference type="SUPFAM" id="SSF50685">
    <property type="entry name" value="Barwin-like endoglucanases"/>
    <property type="match status" value="1"/>
</dbReference>
<dbReference type="SUPFAM" id="SSF49590">
    <property type="entry name" value="PHL pollen allergen"/>
    <property type="match status" value="1"/>
</dbReference>
<dbReference type="Gene3D" id="2.40.40.10">
    <property type="entry name" value="RlpA-like domain"/>
    <property type="match status" value="1"/>
</dbReference>
<dbReference type="InterPro" id="IPR007112">
    <property type="entry name" value="Expansin/allergen_DPBB_dom"/>
</dbReference>
<sequence length="241" mass="25603">MWLSLSLSLLSLLLAGIRVEGAGQVNSAALNLYKHAFNGDATYYGSSGGGGTCSYGAHNPPVASHAKIPVALNKPQFLNSLMCGSCWQVTGSGHGSGNSPVTGTFMVFVDNLCPECHAGDVDLGVSGDGRWDISIKAVQCPVGNGKLDYKFQGSNPYYIKLQVRNARLPVHMMEIDLNGWQKMQHSADGFFLHSGGPIHGSFRVRVTAINGAQVIETISGVHNDVIIHGKGQFPLDSSLPH</sequence>
<accession>A0AAN9GQ18</accession>
<dbReference type="Proteomes" id="UP001374579">
    <property type="component" value="Unassembled WGS sequence"/>
</dbReference>
<dbReference type="InterPro" id="IPR036749">
    <property type="entry name" value="Expansin_CBD_sf"/>
</dbReference>
<dbReference type="InterPro" id="IPR036908">
    <property type="entry name" value="RlpA-like_sf"/>
</dbReference>
<dbReference type="PANTHER" id="PTHR31836:SF21">
    <property type="entry name" value="EXPANSIN-LIKE PROTEIN 7"/>
    <property type="match status" value="1"/>
</dbReference>
<evidence type="ECO:0000256" key="2">
    <source>
        <dbReference type="SAM" id="SignalP"/>
    </source>
</evidence>
<dbReference type="EMBL" id="JBAMIC010000001">
    <property type="protein sequence ID" value="KAK7116584.1"/>
    <property type="molecule type" value="Genomic_DNA"/>
</dbReference>
<dbReference type="NCBIfam" id="NF041144">
    <property type="entry name" value="expansin_EXLX1"/>
    <property type="match status" value="1"/>
</dbReference>
<dbReference type="AlphaFoldDB" id="A0AAN9GQ18"/>